<evidence type="ECO:0000313" key="3">
    <source>
        <dbReference type="EMBL" id="BAX80084.1"/>
    </source>
</evidence>
<keyword evidence="1" id="KW-0732">Signal</keyword>
<evidence type="ECO:0000256" key="1">
    <source>
        <dbReference type="SAM" id="SignalP"/>
    </source>
</evidence>
<dbReference type="SUPFAM" id="SSF69304">
    <property type="entry name" value="Tricorn protease N-terminal domain"/>
    <property type="match status" value="1"/>
</dbReference>
<proteinExistence type="predicted"/>
<sequence>MKIKLLLLVCLVGALNFSCSDSDDTIELVAGKLSVTEAKAGDELTISGVGFSTVKEENRVKLNELVIPVAEATASQLTLILPKEAKTGNLTVAVDEKSIDFGVLKVLEEKMFLMKCIYYDGGDFIVTIDPVTGEETPFMELPKIANDVDMMYSSLCYLSKTKELLVAVRPEWPVDQYKILKINVETKELIEYDFGEIDELENLDLISDGISEVYLVKKYESSMDLGSYSTINKLNMDTKELELLATVEGYMLYGTAIYDGGKKMLFLNGESYDDDYKLMSLDFSEKTVKMISLNYPKHFCRIITAGDDQVFGVSSDNNKESLLKIDLEKGTDELFIQFEDGEEWYANACYCKTGNEIVFFLEYEGDDIGGTERMFKVNLNNKTTSEVMFKDNQNIWLGYPFAIYN</sequence>
<dbReference type="KEGG" id="mbas:ALGA_1710"/>
<organism evidence="3 4">
    <name type="scientific">Labilibaculum antarcticum</name>
    <dbReference type="NCBI Taxonomy" id="1717717"/>
    <lineage>
        <taxon>Bacteria</taxon>
        <taxon>Pseudomonadati</taxon>
        <taxon>Bacteroidota</taxon>
        <taxon>Bacteroidia</taxon>
        <taxon>Marinilabiliales</taxon>
        <taxon>Marinifilaceae</taxon>
        <taxon>Labilibaculum</taxon>
    </lineage>
</organism>
<evidence type="ECO:0000313" key="4">
    <source>
        <dbReference type="Proteomes" id="UP000218267"/>
    </source>
</evidence>
<name>A0A1Y1CIC9_9BACT</name>
<dbReference type="RefSeq" id="WP_096428956.1">
    <property type="nucleotide sequence ID" value="NZ_AP018042.1"/>
</dbReference>
<dbReference type="AlphaFoldDB" id="A0A1Y1CIC9"/>
<dbReference type="OrthoDB" id="670826at2"/>
<dbReference type="Gene3D" id="2.60.40.10">
    <property type="entry name" value="Immunoglobulins"/>
    <property type="match status" value="1"/>
</dbReference>
<feature type="signal peptide" evidence="1">
    <location>
        <begin position="1"/>
        <end position="22"/>
    </location>
</feature>
<dbReference type="InterPro" id="IPR013783">
    <property type="entry name" value="Ig-like_fold"/>
</dbReference>
<feature type="chain" id="PRO_5012869590" description="IPT/TIG domain-containing protein" evidence="1">
    <location>
        <begin position="23"/>
        <end position="405"/>
    </location>
</feature>
<keyword evidence="4" id="KW-1185">Reference proteome</keyword>
<dbReference type="Pfam" id="PF01833">
    <property type="entry name" value="TIG"/>
    <property type="match status" value="1"/>
</dbReference>
<reference evidence="4" key="2">
    <citation type="journal article" date="2020" name="Antonie Van Leeuwenhoek">
        <title>Labilibaculum antarcticum sp. nov., a novel facultative anaerobic, psychrotorelant bacterium isolated from marine sediment of Antarctica.</title>
        <authorList>
            <person name="Watanabe M."/>
            <person name="Kojima H."/>
            <person name="Fukui M."/>
        </authorList>
    </citation>
    <scope>NUCLEOTIDE SEQUENCE [LARGE SCALE GENOMIC DNA]</scope>
    <source>
        <strain evidence="4">SPP2</strain>
    </source>
</reference>
<protein>
    <recommendedName>
        <fullName evidence="2">IPT/TIG domain-containing protein</fullName>
    </recommendedName>
</protein>
<reference evidence="3 4" key="1">
    <citation type="journal article" date="2018" name="Mar. Genomics">
        <title>Complete genome sequence of Marinifilaceae bacterium strain SPP2, isolated from the Antarctic marine sediment.</title>
        <authorList>
            <person name="Watanabe M."/>
            <person name="Kojima H."/>
            <person name="Fukui M."/>
        </authorList>
    </citation>
    <scope>NUCLEOTIDE SEQUENCE [LARGE SCALE GENOMIC DNA]</scope>
    <source>
        <strain evidence="3 4">SPP2</strain>
    </source>
</reference>
<evidence type="ECO:0000259" key="2">
    <source>
        <dbReference type="Pfam" id="PF01833"/>
    </source>
</evidence>
<feature type="domain" description="IPT/TIG" evidence="2">
    <location>
        <begin position="36"/>
        <end position="98"/>
    </location>
</feature>
<gene>
    <name evidence="3" type="ORF">ALGA_1710</name>
</gene>
<dbReference type="EMBL" id="AP018042">
    <property type="protein sequence ID" value="BAX80084.1"/>
    <property type="molecule type" value="Genomic_DNA"/>
</dbReference>
<dbReference type="InterPro" id="IPR002909">
    <property type="entry name" value="IPT_dom"/>
</dbReference>
<dbReference type="Proteomes" id="UP000218267">
    <property type="component" value="Chromosome"/>
</dbReference>
<accession>A0A1Y1CIC9</accession>